<dbReference type="PANTHER" id="PTHR44688">
    <property type="entry name" value="DNA-BINDING TRANSCRIPTIONAL ACTIVATOR DEVR_DOSR"/>
    <property type="match status" value="1"/>
</dbReference>
<name>A0A7Y7U6M8_9BACT</name>
<feature type="region of interest" description="Disordered" evidence="4">
    <location>
        <begin position="226"/>
        <end position="247"/>
    </location>
</feature>
<dbReference type="EMBL" id="JABKAU010000032">
    <property type="protein sequence ID" value="NVO32577.1"/>
    <property type="molecule type" value="Genomic_DNA"/>
</dbReference>
<keyword evidence="1" id="KW-0805">Transcription regulation</keyword>
<keyword evidence="3" id="KW-0804">Transcription</keyword>
<dbReference type="RefSeq" id="WP_176909453.1">
    <property type="nucleotide sequence ID" value="NZ_JABKAU010000032.1"/>
</dbReference>
<dbReference type="InterPro" id="IPR016032">
    <property type="entry name" value="Sig_transdc_resp-reg_C-effctor"/>
</dbReference>
<comment type="caution">
    <text evidence="6">The sequence shown here is derived from an EMBL/GenBank/DDBJ whole genome shotgun (WGS) entry which is preliminary data.</text>
</comment>
<dbReference type="PRINTS" id="PR00038">
    <property type="entry name" value="HTHLUXR"/>
</dbReference>
<dbReference type="SMART" id="SM00421">
    <property type="entry name" value="HTH_LUXR"/>
    <property type="match status" value="1"/>
</dbReference>
<reference evidence="6 7" key="1">
    <citation type="submission" date="2020-05" db="EMBL/GenBank/DDBJ databases">
        <title>Hymenobacter terrestris sp. nov. and Hymenobacter lapidiphilus sp. nov., isolated from regoliths in Antarctica.</title>
        <authorList>
            <person name="Sedlacek I."/>
            <person name="Pantucek R."/>
            <person name="Zeman M."/>
            <person name="Holochova P."/>
            <person name="Kralova S."/>
            <person name="Stankova E."/>
            <person name="Sedo O."/>
            <person name="Micenkova L."/>
            <person name="Svec P."/>
            <person name="Gupta V."/>
            <person name="Sood U."/>
            <person name="Korpole U.S."/>
            <person name="Lal R."/>
        </authorList>
    </citation>
    <scope>NUCLEOTIDE SEQUENCE [LARGE SCALE GENOMIC DNA]</scope>
    <source>
        <strain evidence="6 7">P5342</strain>
    </source>
</reference>
<gene>
    <name evidence="6" type="ORF">HW554_15280</name>
</gene>
<organism evidence="6 7">
    <name type="scientific">Hymenobacter lapidiphilus</name>
    <dbReference type="NCBI Taxonomy" id="2608003"/>
    <lineage>
        <taxon>Bacteria</taxon>
        <taxon>Pseudomonadati</taxon>
        <taxon>Bacteroidota</taxon>
        <taxon>Cytophagia</taxon>
        <taxon>Cytophagales</taxon>
        <taxon>Hymenobacteraceae</taxon>
        <taxon>Hymenobacter</taxon>
    </lineage>
</organism>
<feature type="domain" description="HTH luxR-type" evidence="5">
    <location>
        <begin position="177"/>
        <end position="244"/>
    </location>
</feature>
<dbReference type="Gene3D" id="1.10.10.10">
    <property type="entry name" value="Winged helix-like DNA-binding domain superfamily/Winged helix DNA-binding domain"/>
    <property type="match status" value="1"/>
</dbReference>
<dbReference type="CDD" id="cd06170">
    <property type="entry name" value="LuxR_C_like"/>
    <property type="match status" value="1"/>
</dbReference>
<evidence type="ECO:0000256" key="4">
    <source>
        <dbReference type="SAM" id="MobiDB-lite"/>
    </source>
</evidence>
<dbReference type="Pfam" id="PF00196">
    <property type="entry name" value="GerE"/>
    <property type="match status" value="1"/>
</dbReference>
<evidence type="ECO:0000256" key="1">
    <source>
        <dbReference type="ARBA" id="ARBA00023015"/>
    </source>
</evidence>
<dbReference type="SUPFAM" id="SSF46894">
    <property type="entry name" value="C-terminal effector domain of the bipartite response regulators"/>
    <property type="match status" value="1"/>
</dbReference>
<keyword evidence="7" id="KW-1185">Reference proteome</keyword>
<dbReference type="InterPro" id="IPR000792">
    <property type="entry name" value="Tscrpt_reg_LuxR_C"/>
</dbReference>
<dbReference type="GO" id="GO:0003677">
    <property type="term" value="F:DNA binding"/>
    <property type="evidence" value="ECO:0007669"/>
    <property type="project" value="UniProtKB-KW"/>
</dbReference>
<dbReference type="GO" id="GO:0006355">
    <property type="term" value="P:regulation of DNA-templated transcription"/>
    <property type="evidence" value="ECO:0007669"/>
    <property type="project" value="InterPro"/>
</dbReference>
<dbReference type="AlphaFoldDB" id="A0A7Y7U6M8"/>
<keyword evidence="2" id="KW-0238">DNA-binding</keyword>
<evidence type="ECO:0000256" key="3">
    <source>
        <dbReference type="ARBA" id="ARBA00023163"/>
    </source>
</evidence>
<dbReference type="PANTHER" id="PTHR44688:SF16">
    <property type="entry name" value="DNA-BINDING TRANSCRIPTIONAL ACTIVATOR DEVR_DOSR"/>
    <property type="match status" value="1"/>
</dbReference>
<dbReference type="PROSITE" id="PS50043">
    <property type="entry name" value="HTH_LUXR_2"/>
    <property type="match status" value="1"/>
</dbReference>
<dbReference type="PROSITE" id="PS00622">
    <property type="entry name" value="HTH_LUXR_1"/>
    <property type="match status" value="1"/>
</dbReference>
<dbReference type="InterPro" id="IPR035965">
    <property type="entry name" value="PAS-like_dom_sf"/>
</dbReference>
<evidence type="ECO:0000256" key="2">
    <source>
        <dbReference type="ARBA" id="ARBA00023125"/>
    </source>
</evidence>
<accession>A0A7Y7U6M8</accession>
<sequence>MHASLTLQAFDETIYREADRLGQNLLANQFLVAFELWQQRCFYVSQHAEKVLGYAPNLIEFNLLDNAIHPDDRPFVRRASELATDFRQYIQLSDIDSPPAGALPLTICCSTDYRLRTCSGAFLRVLRQDFILAQDAAGKPLAMGSLFTDITGHKTTFEVHFSLNHPDFIRWLYSHKSPAAIDVLSVREQEIMDRMLVGESNANIAESLFISELTLKTHRRNIYRKLRTDRDNRPALPRKPDKPSLHK</sequence>
<evidence type="ECO:0000313" key="6">
    <source>
        <dbReference type="EMBL" id="NVO32577.1"/>
    </source>
</evidence>
<dbReference type="SUPFAM" id="SSF55785">
    <property type="entry name" value="PYP-like sensor domain (PAS domain)"/>
    <property type="match status" value="1"/>
</dbReference>
<evidence type="ECO:0000259" key="5">
    <source>
        <dbReference type="PROSITE" id="PS50043"/>
    </source>
</evidence>
<dbReference type="Proteomes" id="UP000565521">
    <property type="component" value="Unassembled WGS sequence"/>
</dbReference>
<dbReference type="InterPro" id="IPR036388">
    <property type="entry name" value="WH-like_DNA-bd_sf"/>
</dbReference>
<evidence type="ECO:0000313" key="7">
    <source>
        <dbReference type="Proteomes" id="UP000565521"/>
    </source>
</evidence>
<dbReference type="Gene3D" id="3.30.450.20">
    <property type="entry name" value="PAS domain"/>
    <property type="match status" value="1"/>
</dbReference>
<protein>
    <recommendedName>
        <fullName evidence="5">HTH luxR-type domain-containing protein</fullName>
    </recommendedName>
</protein>
<proteinExistence type="predicted"/>